<dbReference type="Proteomes" id="UP000241808">
    <property type="component" value="Unassembled WGS sequence"/>
</dbReference>
<evidence type="ECO:0000313" key="1">
    <source>
        <dbReference type="EMBL" id="PTM48836.1"/>
    </source>
</evidence>
<accession>A0A2T4YWI7</accession>
<dbReference type="AlphaFoldDB" id="A0A2T4YWI7"/>
<organism evidence="1 2">
    <name type="scientific">Phreatobacter oligotrophus</name>
    <dbReference type="NCBI Taxonomy" id="1122261"/>
    <lineage>
        <taxon>Bacteria</taxon>
        <taxon>Pseudomonadati</taxon>
        <taxon>Pseudomonadota</taxon>
        <taxon>Alphaproteobacteria</taxon>
        <taxon>Hyphomicrobiales</taxon>
        <taxon>Phreatobacteraceae</taxon>
        <taxon>Phreatobacter</taxon>
    </lineage>
</organism>
<gene>
    <name evidence="1" type="ORF">C8P69_1229</name>
</gene>
<comment type="caution">
    <text evidence="1">The sequence shown here is derived from an EMBL/GenBank/DDBJ whole genome shotgun (WGS) entry which is preliminary data.</text>
</comment>
<protein>
    <submittedName>
        <fullName evidence="1">Uncharacterized protein</fullName>
    </submittedName>
</protein>
<evidence type="ECO:0000313" key="2">
    <source>
        <dbReference type="Proteomes" id="UP000241808"/>
    </source>
</evidence>
<keyword evidence="2" id="KW-1185">Reference proteome</keyword>
<name>A0A2T4YWI7_9HYPH</name>
<dbReference type="EMBL" id="PZZL01000022">
    <property type="protein sequence ID" value="PTM48836.1"/>
    <property type="molecule type" value="Genomic_DNA"/>
</dbReference>
<sequence>MSQPERGLLSNGSVRPNPLYITCERAGGVCSTTRRRKPFVGPRADEVDRLVRDVGKDADEGLALGKAPMLDRAQLPPAGFR</sequence>
<proteinExistence type="predicted"/>
<reference evidence="1 2" key="1">
    <citation type="submission" date="2018-04" db="EMBL/GenBank/DDBJ databases">
        <title>Genomic Encyclopedia of Archaeal and Bacterial Type Strains, Phase II (KMG-II): from individual species to whole genera.</title>
        <authorList>
            <person name="Goeker M."/>
        </authorList>
    </citation>
    <scope>NUCLEOTIDE SEQUENCE [LARGE SCALE GENOMIC DNA]</scope>
    <source>
        <strain evidence="1 2">DSM 25521</strain>
    </source>
</reference>